<feature type="region of interest" description="Disordered" evidence="11">
    <location>
        <begin position="1"/>
        <end position="24"/>
    </location>
</feature>
<proteinExistence type="inferred from homology"/>
<organism evidence="12 13">
    <name type="scientific">Steinernema hermaphroditum</name>
    <dbReference type="NCBI Taxonomy" id="289476"/>
    <lineage>
        <taxon>Eukaryota</taxon>
        <taxon>Metazoa</taxon>
        <taxon>Ecdysozoa</taxon>
        <taxon>Nematoda</taxon>
        <taxon>Chromadorea</taxon>
        <taxon>Rhabditida</taxon>
        <taxon>Tylenchina</taxon>
        <taxon>Panagrolaimomorpha</taxon>
        <taxon>Strongyloidoidea</taxon>
        <taxon>Steinernematidae</taxon>
        <taxon>Steinernema</taxon>
    </lineage>
</organism>
<keyword evidence="4" id="KW-0132">Cell division</keyword>
<dbReference type="GO" id="GO:0007064">
    <property type="term" value="P:mitotic sister chromatid cohesion"/>
    <property type="evidence" value="ECO:0007669"/>
    <property type="project" value="InterPro"/>
</dbReference>
<evidence type="ECO:0000256" key="1">
    <source>
        <dbReference type="ARBA" id="ARBA00004642"/>
    </source>
</evidence>
<keyword evidence="6" id="KW-0159">Chromosome partition</keyword>
<keyword evidence="7" id="KW-0539">Nucleus</keyword>
<evidence type="ECO:0000256" key="3">
    <source>
        <dbReference type="ARBA" id="ARBA00017198"/>
    </source>
</evidence>
<dbReference type="InterPro" id="IPR011990">
    <property type="entry name" value="TPR-like_helical_dom_sf"/>
</dbReference>
<evidence type="ECO:0000313" key="13">
    <source>
        <dbReference type="Proteomes" id="UP001175271"/>
    </source>
</evidence>
<reference evidence="12" key="1">
    <citation type="submission" date="2023-06" db="EMBL/GenBank/DDBJ databases">
        <title>Genomic analysis of the entomopathogenic nematode Steinernema hermaphroditum.</title>
        <authorList>
            <person name="Schwarz E.M."/>
            <person name="Heppert J.K."/>
            <person name="Baniya A."/>
            <person name="Schwartz H.T."/>
            <person name="Tan C.-H."/>
            <person name="Antoshechkin I."/>
            <person name="Sternberg P.W."/>
            <person name="Goodrich-Blair H."/>
            <person name="Dillman A.R."/>
        </authorList>
    </citation>
    <scope>NUCLEOTIDE SEQUENCE</scope>
    <source>
        <strain evidence="12">PS9179</strain>
        <tissue evidence="12">Whole animal</tissue>
    </source>
</reference>
<evidence type="ECO:0000256" key="6">
    <source>
        <dbReference type="ARBA" id="ARBA00022829"/>
    </source>
</evidence>
<evidence type="ECO:0000256" key="9">
    <source>
        <dbReference type="ARBA" id="ARBA00025632"/>
    </source>
</evidence>
<dbReference type="InterPro" id="IPR019440">
    <property type="entry name" value="MAU2"/>
</dbReference>
<dbReference type="EMBL" id="JAUCMV010000001">
    <property type="protein sequence ID" value="KAK0425215.1"/>
    <property type="molecule type" value="Genomic_DNA"/>
</dbReference>
<comment type="similarity">
    <text evidence="2">Belongs to the SCC4/mau-2 family.</text>
</comment>
<comment type="function">
    <text evidence="9">Required for association of the cohesin complex with chromatin during interphase. Plays a role in sister chromatid cohesion and normal progression through prometaphase.</text>
</comment>
<feature type="compositionally biased region" description="Acidic residues" evidence="11">
    <location>
        <begin position="1"/>
        <end position="10"/>
    </location>
</feature>
<dbReference type="Proteomes" id="UP001175271">
    <property type="component" value="Unassembled WGS sequence"/>
</dbReference>
<evidence type="ECO:0000256" key="5">
    <source>
        <dbReference type="ARBA" id="ARBA00022776"/>
    </source>
</evidence>
<dbReference type="AlphaFoldDB" id="A0AA39IIZ6"/>
<dbReference type="Pfam" id="PF10345">
    <property type="entry name" value="Cohesin_load"/>
    <property type="match status" value="1"/>
</dbReference>
<sequence length="615" mass="69605">MTDAGSDVDDTSPHPTSNGVAAPPTTEIDAAGLRLLAMAEHFRTAPQPKYKLAIKCAMAALKTNLSRHLTAHCHYELGKLLKFYTKSHISAKYHLEQAYNCIKDLGTPFEESRIKVICLIAEIYIDMELYDSIKAFLRMELEASKKYPFLYAKILFLFAEVYSRTGEYDPSRQILEEGIRTFSQSGNCIMECYFRLSRAMLLSVETNQMEELADCVKKLAELIPKIPPQEQLAIVNIKSFCYSIQLCYFLASGMVKNSKKCLRQLQVTVQETSAAPVTAQQPHFHWMGSEALTALTYIITVLSSMQLATFDRALKYSKIATKHIDDMRKMIRQSSSLAGRRCEETLTNFEMILCESMAQTTMVVGKPTESLVYLAKMVEKIRGSRSVALAFGSQFHTLLGLYASFMRSPNHAIMQYEAALKLTNDQEMYTFNNLSLALAHLLDGREDDFNGLFDRINPSKLSSPATTLRAAAHFIHALYGYLHSRQQDCKASLTDCMTIARDEDLPRVQALAMLLSSQLFECRDKDYVRNAHEWTEKSSDHSLMIWINTQIKSMYLHYGATADAEETNRNMEAMSAEIAEQRRSAAAQANHAMINWKLENTQELMNPCENSNLHL</sequence>
<evidence type="ECO:0000256" key="2">
    <source>
        <dbReference type="ARBA" id="ARBA00008585"/>
    </source>
</evidence>
<keyword evidence="5" id="KW-0498">Mitosis</keyword>
<dbReference type="Gene3D" id="1.25.40.10">
    <property type="entry name" value="Tetratricopeptide repeat domain"/>
    <property type="match status" value="1"/>
</dbReference>
<comment type="caution">
    <text evidence="12">The sequence shown here is derived from an EMBL/GenBank/DDBJ whole genome shotgun (WGS) entry which is preliminary data.</text>
</comment>
<evidence type="ECO:0000256" key="8">
    <source>
        <dbReference type="ARBA" id="ARBA00023306"/>
    </source>
</evidence>
<evidence type="ECO:0000256" key="11">
    <source>
        <dbReference type="SAM" id="MobiDB-lite"/>
    </source>
</evidence>
<comment type="subcellular location">
    <subcellularLocation>
        <location evidence="1">Nucleus</location>
        <location evidence="1">Nucleoplasm</location>
    </subcellularLocation>
</comment>
<accession>A0AA39IIZ6</accession>
<evidence type="ECO:0000256" key="10">
    <source>
        <dbReference type="ARBA" id="ARBA00030523"/>
    </source>
</evidence>
<dbReference type="GO" id="GO:0005654">
    <property type="term" value="C:nucleoplasm"/>
    <property type="evidence" value="ECO:0007669"/>
    <property type="project" value="UniProtKB-SubCell"/>
</dbReference>
<evidence type="ECO:0000256" key="7">
    <source>
        <dbReference type="ARBA" id="ARBA00023242"/>
    </source>
</evidence>
<gene>
    <name evidence="12" type="ORF">QR680_009089</name>
</gene>
<dbReference type="GO" id="GO:0051301">
    <property type="term" value="P:cell division"/>
    <property type="evidence" value="ECO:0007669"/>
    <property type="project" value="UniProtKB-KW"/>
</dbReference>
<dbReference type="GO" id="GO:0007059">
    <property type="term" value="P:chromosome segregation"/>
    <property type="evidence" value="ECO:0007669"/>
    <property type="project" value="UniProtKB-KW"/>
</dbReference>
<protein>
    <recommendedName>
        <fullName evidence="3">MAU2 chromatid cohesion factor homolog</fullName>
    </recommendedName>
    <alternativeName>
        <fullName evidence="10">Cohesin loading complex subunit SCC4 homolog</fullName>
    </alternativeName>
</protein>
<evidence type="ECO:0000313" key="12">
    <source>
        <dbReference type="EMBL" id="KAK0425215.1"/>
    </source>
</evidence>
<dbReference type="SUPFAM" id="SSF48452">
    <property type="entry name" value="TPR-like"/>
    <property type="match status" value="1"/>
</dbReference>
<keyword evidence="13" id="KW-1185">Reference proteome</keyword>
<name>A0AA39IIZ6_9BILA</name>
<dbReference type="PANTHER" id="PTHR21394">
    <property type="entry name" value="MAU2 CHROMATID COHESION FACTOR HOMOLOG"/>
    <property type="match status" value="1"/>
</dbReference>
<keyword evidence="8" id="KW-0131">Cell cycle</keyword>
<evidence type="ECO:0000256" key="4">
    <source>
        <dbReference type="ARBA" id="ARBA00022618"/>
    </source>
</evidence>